<evidence type="ECO:0000313" key="6">
    <source>
        <dbReference type="EMBL" id="MFC6397554.1"/>
    </source>
</evidence>
<accession>A0ABW1X508</accession>
<evidence type="ECO:0000256" key="1">
    <source>
        <dbReference type="ARBA" id="ARBA00007806"/>
    </source>
</evidence>
<dbReference type="SUPFAM" id="SSF51011">
    <property type="entry name" value="Glycosyl hydrolase domain"/>
    <property type="match status" value="1"/>
</dbReference>
<dbReference type="Proteomes" id="UP001596266">
    <property type="component" value="Unassembled WGS sequence"/>
</dbReference>
<dbReference type="InterPro" id="IPR017853">
    <property type="entry name" value="GH"/>
</dbReference>
<name>A0ABW1X508_9ACTN</name>
<dbReference type="InterPro" id="IPR048395">
    <property type="entry name" value="Glyco_hydro_31_C"/>
</dbReference>
<comment type="similarity">
    <text evidence="1 2">Belongs to the glycosyl hydrolase 31 family.</text>
</comment>
<evidence type="ECO:0000259" key="5">
    <source>
        <dbReference type="Pfam" id="PF21365"/>
    </source>
</evidence>
<evidence type="ECO:0000259" key="3">
    <source>
        <dbReference type="Pfam" id="PF01055"/>
    </source>
</evidence>
<protein>
    <submittedName>
        <fullName evidence="6">TIM-barrel domain-containing protein</fullName>
    </submittedName>
</protein>
<dbReference type="Gene3D" id="2.60.40.1180">
    <property type="entry name" value="Golgi alpha-mannosidase II"/>
    <property type="match status" value="2"/>
</dbReference>
<dbReference type="CDD" id="cd06595">
    <property type="entry name" value="GH31_u1"/>
    <property type="match status" value="1"/>
</dbReference>
<sequence>MPQLPERFHLAITPKAAPDAVLVFDTVRLTFLTDRLVRVEHSPSGNFEDRATQMVLNRRFGVPPLTVNRRGEGVQVLTGAIQLDYAGGEPTPATLSIKTLSGSYHSVWRPGEDPTSDFASHVNLRNNLGGTVRTLDTIDGATPLEPGLLNELGIASLPDDTLPMTDDGWFEPRLDGYSDTYVFAYGHDFADAVADFYRLTGPQPVLPRYALGNWWSRYHDYTQDEYQALIERFEAEDLPFSVAVVDMDWHLVDIPERFGNGWTGYTWNPELFPDHVGFLRWLHEHGMKIALNVHPADGIRAHEEAYRRVAEAMGIDPASELPVNFDIADPDFLANYLELVHHPLEDEGVDFWWLDWQQGGHSSIPGLDPLWLLNHFHFLDNARTGRRPLTFSRYAGPGSHRYPVGFSGDSVISWSSLAFQPYMTATASNIGYGWWSHDIGGHMFGTKDDELATRWLQFGVFSPVTRLHSTKARFSGKEPWRFDAIAEQVMGRFLRFRHRMVPYLYTMNELGNRTLSPLLRPMYWSHGDQWEAFQVDNQYWFGTELVVAAITEPNDPRLNAGRVKAWLPRGTWTDIFTGLVYTGDKFVELHRGLGQYPVLAKAGAIVPLTGEDDLRVENPASLEIRVFAGDAGEFVLYEDDDAVDARAARTRFTLDWAGGRFTIHPAEGNLDVVPATRDYRVVLFGAAPAAVQGHESVWDESTGSQEIDLGPVNTRTGAEIVFTEPLTLHDNQVPARVAAFLDQAEIEFLTKDRVMAIVDANPASARRLVKIAELGLDERLESALRELIAAHE</sequence>
<keyword evidence="2" id="KW-0378">Hydrolase</keyword>
<dbReference type="Pfam" id="PF01055">
    <property type="entry name" value="Glyco_hydro_31_2nd"/>
    <property type="match status" value="1"/>
</dbReference>
<keyword evidence="2" id="KW-0326">Glycosidase</keyword>
<dbReference type="PANTHER" id="PTHR43863">
    <property type="entry name" value="HYDROLASE, PUTATIVE (AFU_ORTHOLOGUE AFUA_1G03140)-RELATED"/>
    <property type="match status" value="1"/>
</dbReference>
<proteinExistence type="inferred from homology"/>
<feature type="domain" description="Glycoside hydrolase family 31 TIM barrel" evidence="3">
    <location>
        <begin position="204"/>
        <end position="507"/>
    </location>
</feature>
<feature type="domain" description="DUF5110" evidence="4">
    <location>
        <begin position="622"/>
        <end position="685"/>
    </location>
</feature>
<dbReference type="InterPro" id="IPR000322">
    <property type="entry name" value="Glyco_hydro_31_TIM"/>
</dbReference>
<dbReference type="Pfam" id="PF17137">
    <property type="entry name" value="DUF5110"/>
    <property type="match status" value="1"/>
</dbReference>
<keyword evidence="7" id="KW-1185">Reference proteome</keyword>
<dbReference type="SUPFAM" id="SSF51445">
    <property type="entry name" value="(Trans)glycosidases"/>
    <property type="match status" value="1"/>
</dbReference>
<dbReference type="EMBL" id="JBHSUA010000020">
    <property type="protein sequence ID" value="MFC6397554.1"/>
    <property type="molecule type" value="Genomic_DNA"/>
</dbReference>
<dbReference type="InterPro" id="IPR051816">
    <property type="entry name" value="Glycosyl_Hydrolase_31"/>
</dbReference>
<dbReference type="InterPro" id="IPR013780">
    <property type="entry name" value="Glyco_hydro_b"/>
</dbReference>
<reference evidence="7" key="1">
    <citation type="journal article" date="2019" name="Int. J. Syst. Evol. Microbiol.">
        <title>The Global Catalogue of Microorganisms (GCM) 10K type strain sequencing project: providing services to taxonomists for standard genome sequencing and annotation.</title>
        <authorList>
            <consortium name="The Broad Institute Genomics Platform"/>
            <consortium name="The Broad Institute Genome Sequencing Center for Infectious Disease"/>
            <person name="Wu L."/>
            <person name="Ma J."/>
        </authorList>
    </citation>
    <scope>NUCLEOTIDE SEQUENCE [LARGE SCALE GENOMIC DNA]</scope>
    <source>
        <strain evidence="7">CGMCC 1.15277</strain>
    </source>
</reference>
<comment type="caution">
    <text evidence="6">The sequence shown here is derived from an EMBL/GenBank/DDBJ whole genome shotgun (WGS) entry which is preliminary data.</text>
</comment>
<feature type="domain" description="Glycosyl hydrolase family 31 C-terminal" evidence="5">
    <location>
        <begin position="516"/>
        <end position="606"/>
    </location>
</feature>
<dbReference type="Pfam" id="PF21365">
    <property type="entry name" value="Glyco_hydro_31_3rd"/>
    <property type="match status" value="1"/>
</dbReference>
<organism evidence="6 7">
    <name type="scientific">Luteococcus sanguinis</name>
    <dbReference type="NCBI Taxonomy" id="174038"/>
    <lineage>
        <taxon>Bacteria</taxon>
        <taxon>Bacillati</taxon>
        <taxon>Actinomycetota</taxon>
        <taxon>Actinomycetes</taxon>
        <taxon>Propionibacteriales</taxon>
        <taxon>Propionibacteriaceae</taxon>
        <taxon>Luteococcus</taxon>
    </lineage>
</organism>
<dbReference type="InterPro" id="IPR033403">
    <property type="entry name" value="DUF5110"/>
</dbReference>
<evidence type="ECO:0000313" key="7">
    <source>
        <dbReference type="Proteomes" id="UP001596266"/>
    </source>
</evidence>
<evidence type="ECO:0000259" key="4">
    <source>
        <dbReference type="Pfam" id="PF17137"/>
    </source>
</evidence>
<dbReference type="PANTHER" id="PTHR43863:SF2">
    <property type="entry name" value="MALTASE-GLUCOAMYLASE"/>
    <property type="match status" value="1"/>
</dbReference>
<dbReference type="Gene3D" id="3.20.20.80">
    <property type="entry name" value="Glycosidases"/>
    <property type="match status" value="1"/>
</dbReference>
<gene>
    <name evidence="6" type="ORF">ACFP57_11255</name>
</gene>
<dbReference type="RefSeq" id="WP_343885860.1">
    <property type="nucleotide sequence ID" value="NZ_BAAAKI010000010.1"/>
</dbReference>
<evidence type="ECO:0000256" key="2">
    <source>
        <dbReference type="RuleBase" id="RU361185"/>
    </source>
</evidence>